<dbReference type="STRING" id="1805483.A0A177EJG3"/>
<dbReference type="GO" id="GO:0006325">
    <property type="term" value="P:chromatin organization"/>
    <property type="evidence" value="ECO:0007669"/>
    <property type="project" value="UniProtKB-ARBA"/>
</dbReference>
<feature type="domain" description="Bromo" evidence="3">
    <location>
        <begin position="82"/>
        <end position="152"/>
    </location>
</feature>
<dbReference type="SUPFAM" id="SSF47370">
    <property type="entry name" value="Bromodomain"/>
    <property type="match status" value="1"/>
</dbReference>
<dbReference type="PRINTS" id="PR00503">
    <property type="entry name" value="BROMODOMAIN"/>
</dbReference>
<dbReference type="Gene3D" id="1.20.920.10">
    <property type="entry name" value="Bromodomain-like"/>
    <property type="match status" value="1"/>
</dbReference>
<keyword evidence="1 2" id="KW-0103">Bromodomain</keyword>
<dbReference type="InterPro" id="IPR001487">
    <property type="entry name" value="Bromodomain"/>
</dbReference>
<dbReference type="GO" id="GO:0005198">
    <property type="term" value="F:structural molecule activity"/>
    <property type="evidence" value="ECO:0007669"/>
    <property type="project" value="TreeGrafter"/>
</dbReference>
<sequence length="423" mass="48663">MPRYYTVEYDGYTYKKPEEKEEKERATGSKYLLGALGCTEAEKEEIKKVIVKLGKRSKWKDLSEKQERVYLKMEKILSKLKTYSPFSTPFLTKVSKREAPEYYTHIEQPMDLGKMSKKIEQQEYSDVNDFINDLELIWSNCFKFNTDHGNIYAMYAQKMKEKALLLLQDLFAEREVEVPGPPEEVAHFLATEKERKELTALRVAILQHPSEFTAKRTPGSMGEYWRQERTIPSQGSDPLRPFIPEYTYFYNSFPVEGEKKEEVFCHSLDEIDHRNPGHREGRVCPQDPGKKKSLLYQNGQILHGGEPLNTLGIGYIEACLLLKKTVSLDLLSIGFTATESSALDILVTYTVQQIDKVLKVIKRHSLDSHSAILLVVINTFNLKSTDLTTISFFSDSEEDSSEETLLDLMYSDVDGIEQLDEII</sequence>
<dbReference type="SMART" id="SM00297">
    <property type="entry name" value="BROMO"/>
    <property type="match status" value="1"/>
</dbReference>
<reference evidence="4 5" key="1">
    <citation type="submission" date="2016-02" db="EMBL/GenBank/DDBJ databases">
        <title>Discovery of a natural microsporidian pathogen with a broad tissue tropism in Caenorhabditis elegans.</title>
        <authorList>
            <person name="Luallen R.J."/>
            <person name="Reinke A.W."/>
            <person name="Tong L."/>
            <person name="Botts M.R."/>
            <person name="Felix M.-A."/>
            <person name="Troemel E.R."/>
        </authorList>
    </citation>
    <scope>NUCLEOTIDE SEQUENCE [LARGE SCALE GENOMIC DNA]</scope>
    <source>
        <strain evidence="4 5">JUm2807</strain>
    </source>
</reference>
<dbReference type="VEuPathDB" id="MicrosporidiaDB:NEDG_01903"/>
<dbReference type="AlphaFoldDB" id="A0A177EJG3"/>
<evidence type="ECO:0000259" key="3">
    <source>
        <dbReference type="PROSITE" id="PS50014"/>
    </source>
</evidence>
<name>A0A177EJG3_9MICR</name>
<evidence type="ECO:0000256" key="1">
    <source>
        <dbReference type="ARBA" id="ARBA00023117"/>
    </source>
</evidence>
<dbReference type="GeneID" id="93648253"/>
<dbReference type="Pfam" id="PF00439">
    <property type="entry name" value="Bromodomain"/>
    <property type="match status" value="1"/>
</dbReference>
<organism evidence="4 5">
    <name type="scientific">Nematocida displodere</name>
    <dbReference type="NCBI Taxonomy" id="1805483"/>
    <lineage>
        <taxon>Eukaryota</taxon>
        <taxon>Fungi</taxon>
        <taxon>Fungi incertae sedis</taxon>
        <taxon>Microsporidia</taxon>
        <taxon>Nematocida</taxon>
    </lineage>
</organism>
<dbReference type="EMBL" id="LTDL01000022">
    <property type="protein sequence ID" value="OAG31129.1"/>
    <property type="molecule type" value="Genomic_DNA"/>
</dbReference>
<dbReference type="Proteomes" id="UP000185944">
    <property type="component" value="Unassembled WGS sequence"/>
</dbReference>
<dbReference type="InterPro" id="IPR036427">
    <property type="entry name" value="Bromodomain-like_sf"/>
</dbReference>
<dbReference type="GO" id="GO:0006357">
    <property type="term" value="P:regulation of transcription by RNA polymerase II"/>
    <property type="evidence" value="ECO:0007669"/>
    <property type="project" value="TreeGrafter"/>
</dbReference>
<dbReference type="InterPro" id="IPR037782">
    <property type="entry name" value="Spt7"/>
</dbReference>
<accession>A0A177EJG3</accession>
<evidence type="ECO:0000313" key="5">
    <source>
        <dbReference type="Proteomes" id="UP000185944"/>
    </source>
</evidence>
<dbReference type="PROSITE" id="PS00633">
    <property type="entry name" value="BROMODOMAIN_1"/>
    <property type="match status" value="1"/>
</dbReference>
<dbReference type="PROSITE" id="PS50014">
    <property type="entry name" value="BROMODOMAIN_2"/>
    <property type="match status" value="1"/>
</dbReference>
<gene>
    <name evidence="4" type="ORF">NEDG_01903</name>
</gene>
<dbReference type="GO" id="GO:0000124">
    <property type="term" value="C:SAGA complex"/>
    <property type="evidence" value="ECO:0007669"/>
    <property type="project" value="InterPro"/>
</dbReference>
<dbReference type="OrthoDB" id="21449at2759"/>
<protein>
    <recommendedName>
        <fullName evidence="3">Bromo domain-containing protein</fullName>
    </recommendedName>
</protein>
<dbReference type="InterPro" id="IPR018359">
    <property type="entry name" value="Bromodomain_CS"/>
</dbReference>
<dbReference type="PANTHER" id="PTHR47343">
    <property type="entry name" value="TRANSCRIPTIONAL ACTIVATOR SPT7"/>
    <property type="match status" value="1"/>
</dbReference>
<proteinExistence type="predicted"/>
<dbReference type="RefSeq" id="XP_067544853.1">
    <property type="nucleotide sequence ID" value="XM_067689321.1"/>
</dbReference>
<evidence type="ECO:0000313" key="4">
    <source>
        <dbReference type="EMBL" id="OAG31129.1"/>
    </source>
</evidence>
<evidence type="ECO:0000256" key="2">
    <source>
        <dbReference type="PROSITE-ProRule" id="PRU00035"/>
    </source>
</evidence>
<dbReference type="GO" id="GO:0046695">
    <property type="term" value="C:SLIK (SAGA-like) complex"/>
    <property type="evidence" value="ECO:0007669"/>
    <property type="project" value="InterPro"/>
</dbReference>
<comment type="caution">
    <text evidence="4">The sequence shown here is derived from an EMBL/GenBank/DDBJ whole genome shotgun (WGS) entry which is preliminary data.</text>
</comment>
<dbReference type="PANTHER" id="PTHR47343:SF1">
    <property type="entry name" value="TRANSCRIPTIONAL ACTIVATOR SPT7"/>
    <property type="match status" value="1"/>
</dbReference>
<keyword evidence="5" id="KW-1185">Reference proteome</keyword>